<protein>
    <submittedName>
        <fullName evidence="1">Uncharacterized protein</fullName>
    </submittedName>
</protein>
<evidence type="ECO:0000313" key="2">
    <source>
        <dbReference type="Proteomes" id="UP000529637"/>
    </source>
</evidence>
<sequence length="129" mass="14163">MPDKETLIRGTPTFASVLDCICASRHDDEVVVAVSYLNDPRGFEVFLARLESLADSATDRRSMRNIALALACSPVSVPYNYRGYEGKSMAQIEADYAYFVALARRAATLKARAEASIGETIDAPADPRW</sequence>
<dbReference type="RefSeq" id="WP_176068774.1">
    <property type="nucleotide sequence ID" value="NZ_JABWMJ010000004.1"/>
</dbReference>
<organism evidence="1 2">
    <name type="scientific">Piscinibacter koreensis</name>
    <dbReference type="NCBI Taxonomy" id="2742824"/>
    <lineage>
        <taxon>Bacteria</taxon>
        <taxon>Pseudomonadati</taxon>
        <taxon>Pseudomonadota</taxon>
        <taxon>Betaproteobacteria</taxon>
        <taxon>Burkholderiales</taxon>
        <taxon>Sphaerotilaceae</taxon>
        <taxon>Piscinibacter</taxon>
    </lineage>
</organism>
<dbReference type="AlphaFoldDB" id="A0A7Y6TWG5"/>
<proteinExistence type="predicted"/>
<name>A0A7Y6TWG5_9BURK</name>
<comment type="caution">
    <text evidence="1">The sequence shown here is derived from an EMBL/GenBank/DDBJ whole genome shotgun (WGS) entry which is preliminary data.</text>
</comment>
<gene>
    <name evidence="1" type="ORF">HQN59_10075</name>
</gene>
<reference evidence="1 2" key="1">
    <citation type="submission" date="2020-06" db="EMBL/GenBank/DDBJ databases">
        <title>Schlegella sp. ID0723 isolated from air conditioner.</title>
        <authorList>
            <person name="Kim D.Y."/>
            <person name="Kim D.-U."/>
        </authorList>
    </citation>
    <scope>NUCLEOTIDE SEQUENCE [LARGE SCALE GENOMIC DNA]</scope>
    <source>
        <strain evidence="1 2">ID0723</strain>
    </source>
</reference>
<accession>A0A7Y6TWG5</accession>
<keyword evidence="2" id="KW-1185">Reference proteome</keyword>
<dbReference type="EMBL" id="JABWMJ010000004">
    <property type="protein sequence ID" value="NUZ06109.1"/>
    <property type="molecule type" value="Genomic_DNA"/>
</dbReference>
<dbReference type="Proteomes" id="UP000529637">
    <property type="component" value="Unassembled WGS sequence"/>
</dbReference>
<evidence type="ECO:0000313" key="1">
    <source>
        <dbReference type="EMBL" id="NUZ06109.1"/>
    </source>
</evidence>